<keyword evidence="2" id="KW-0560">Oxidoreductase</keyword>
<dbReference type="Gene3D" id="3.40.50.720">
    <property type="entry name" value="NAD(P)-binding Rossmann-like Domain"/>
    <property type="match status" value="1"/>
</dbReference>
<organism evidence="4 5">
    <name type="scientific">Mesorhizobium denitrificans</name>
    <dbReference type="NCBI Taxonomy" id="2294114"/>
    <lineage>
        <taxon>Bacteria</taxon>
        <taxon>Pseudomonadati</taxon>
        <taxon>Pseudomonadota</taxon>
        <taxon>Alphaproteobacteria</taxon>
        <taxon>Hyphomicrobiales</taxon>
        <taxon>Phyllobacteriaceae</taxon>
        <taxon>Mesorhizobium</taxon>
    </lineage>
</organism>
<reference evidence="5" key="1">
    <citation type="submission" date="2018-08" db="EMBL/GenBank/DDBJ databases">
        <authorList>
            <person name="Im W.T."/>
        </authorList>
    </citation>
    <scope>NUCLEOTIDE SEQUENCE [LARGE SCALE GENOMIC DNA]</scope>
    <source>
        <strain evidence="5">LA-28</strain>
    </source>
</reference>
<evidence type="ECO:0000256" key="3">
    <source>
        <dbReference type="RuleBase" id="RU000363"/>
    </source>
</evidence>
<gene>
    <name evidence="4" type="ORF">DY251_10610</name>
</gene>
<dbReference type="FunFam" id="3.40.50.720:FF:000084">
    <property type="entry name" value="Short-chain dehydrogenase reductase"/>
    <property type="match status" value="1"/>
</dbReference>
<proteinExistence type="inferred from homology"/>
<dbReference type="PRINTS" id="PR00081">
    <property type="entry name" value="GDHRDH"/>
</dbReference>
<dbReference type="PRINTS" id="PR00080">
    <property type="entry name" value="SDRFAMILY"/>
</dbReference>
<dbReference type="SUPFAM" id="SSF51735">
    <property type="entry name" value="NAD(P)-binding Rossmann-fold domains"/>
    <property type="match status" value="1"/>
</dbReference>
<evidence type="ECO:0000256" key="2">
    <source>
        <dbReference type="ARBA" id="ARBA00023002"/>
    </source>
</evidence>
<dbReference type="InterPro" id="IPR002347">
    <property type="entry name" value="SDR_fam"/>
</dbReference>
<dbReference type="Proteomes" id="UP000262379">
    <property type="component" value="Unassembled WGS sequence"/>
</dbReference>
<accession>A0A371XDY9</accession>
<dbReference type="Pfam" id="PF00106">
    <property type="entry name" value="adh_short"/>
    <property type="match status" value="1"/>
</dbReference>
<dbReference type="GO" id="GO:0016491">
    <property type="term" value="F:oxidoreductase activity"/>
    <property type="evidence" value="ECO:0007669"/>
    <property type="project" value="UniProtKB-KW"/>
</dbReference>
<dbReference type="RefSeq" id="WP_116623880.1">
    <property type="nucleotide sequence ID" value="NZ_QURN01000007.1"/>
</dbReference>
<dbReference type="AlphaFoldDB" id="A0A371XDY9"/>
<sequence>MAKVAVVTGAGSGIGKAVATALIQAGWNTVFIGRNREKLDAAIAQASKNAEALAIACDVSQPDQVDAAFAQIVQHFGRVDLLFNNAGMGTKPMLIDEIPVELWHEVVGVNLTGAFLCARAAFSAMRKQRPQGGRIINNGSISAYAPRPGSVPYTATKHAITGLTKTLALDGRPFSIACGQIDIGNALTEMAKAMPLGVPQANGTIAPEPVMDVQRVAEGVVYMAGMPLDSNVLFQTIMATNMPFVGRG</sequence>
<evidence type="ECO:0000313" key="5">
    <source>
        <dbReference type="Proteomes" id="UP000262379"/>
    </source>
</evidence>
<dbReference type="EMBL" id="QURN01000007">
    <property type="protein sequence ID" value="RFC67447.1"/>
    <property type="molecule type" value="Genomic_DNA"/>
</dbReference>
<evidence type="ECO:0000313" key="4">
    <source>
        <dbReference type="EMBL" id="RFC67447.1"/>
    </source>
</evidence>
<comment type="caution">
    <text evidence="4">The sequence shown here is derived from an EMBL/GenBank/DDBJ whole genome shotgun (WGS) entry which is preliminary data.</text>
</comment>
<dbReference type="CDD" id="cd05233">
    <property type="entry name" value="SDR_c"/>
    <property type="match status" value="1"/>
</dbReference>
<dbReference type="InterPro" id="IPR020904">
    <property type="entry name" value="Sc_DH/Rdtase_CS"/>
</dbReference>
<dbReference type="PANTHER" id="PTHR43669">
    <property type="entry name" value="5-KETO-D-GLUCONATE 5-REDUCTASE"/>
    <property type="match status" value="1"/>
</dbReference>
<dbReference type="PANTHER" id="PTHR43669:SF12">
    <property type="entry name" value="BLR5618 PROTEIN"/>
    <property type="match status" value="1"/>
</dbReference>
<comment type="similarity">
    <text evidence="1 3">Belongs to the short-chain dehydrogenases/reductases (SDR) family.</text>
</comment>
<name>A0A371XDY9_9HYPH</name>
<protein>
    <submittedName>
        <fullName evidence="4">SDR family oxidoreductase</fullName>
    </submittedName>
</protein>
<dbReference type="PROSITE" id="PS00061">
    <property type="entry name" value="ADH_SHORT"/>
    <property type="match status" value="1"/>
</dbReference>
<dbReference type="InterPro" id="IPR036291">
    <property type="entry name" value="NAD(P)-bd_dom_sf"/>
</dbReference>
<keyword evidence="5" id="KW-1185">Reference proteome</keyword>
<evidence type="ECO:0000256" key="1">
    <source>
        <dbReference type="ARBA" id="ARBA00006484"/>
    </source>
</evidence>